<organism evidence="1 2">
    <name type="scientific">Candidatus Borkfalkia faecipullorum</name>
    <dbReference type="NCBI Taxonomy" id="2838510"/>
    <lineage>
        <taxon>Bacteria</taxon>
        <taxon>Bacillati</taxon>
        <taxon>Bacillota</taxon>
        <taxon>Clostridia</taxon>
        <taxon>Christensenellales</taxon>
        <taxon>Christensenellaceae</taxon>
        <taxon>Candidatus Borkfalkia</taxon>
    </lineage>
</organism>
<dbReference type="AlphaFoldDB" id="A0A9D1V7K4"/>
<comment type="caution">
    <text evidence="1">The sequence shown here is derived from an EMBL/GenBank/DDBJ whole genome shotgun (WGS) entry which is preliminary data.</text>
</comment>
<dbReference type="EMBL" id="DXFX01000051">
    <property type="protein sequence ID" value="HIX07580.1"/>
    <property type="molecule type" value="Genomic_DNA"/>
</dbReference>
<gene>
    <name evidence="1" type="ORF">H9741_03850</name>
</gene>
<name>A0A9D1V7K4_9FIRM</name>
<reference evidence="1" key="1">
    <citation type="journal article" date="2021" name="PeerJ">
        <title>Extensive microbial diversity within the chicken gut microbiome revealed by metagenomics and culture.</title>
        <authorList>
            <person name="Gilroy R."/>
            <person name="Ravi A."/>
            <person name="Getino M."/>
            <person name="Pursley I."/>
            <person name="Horton D.L."/>
            <person name="Alikhan N.F."/>
            <person name="Baker D."/>
            <person name="Gharbi K."/>
            <person name="Hall N."/>
            <person name="Watson M."/>
            <person name="Adriaenssens E.M."/>
            <person name="Foster-Nyarko E."/>
            <person name="Jarju S."/>
            <person name="Secka A."/>
            <person name="Antonio M."/>
            <person name="Oren A."/>
            <person name="Chaudhuri R.R."/>
            <person name="La Ragione R."/>
            <person name="Hildebrand F."/>
            <person name="Pallen M.J."/>
        </authorList>
    </citation>
    <scope>NUCLEOTIDE SEQUENCE</scope>
    <source>
        <strain evidence="1">811</strain>
    </source>
</reference>
<sequence length="204" mass="24253">MSFKEKYIEWCVRRDKGWSPGVLTYFDEDFDNFMEDLINSVLIDMKNTKLIFEDHLFYYEDDKGIFLRMFYSIWLDREMRKMRKKKPLRALAISGAHAYGTGAIFAMESQKLGKGLPEFTKEERDAVFSFIGDREPYGLMLELQGIDYSDKKKKYMDALFVDTVFTMRDLATDLVNVKDYQREYMAILFNAGISYIIRYNDCFR</sequence>
<protein>
    <submittedName>
        <fullName evidence="1">Uncharacterized protein</fullName>
    </submittedName>
</protein>
<proteinExistence type="predicted"/>
<dbReference type="Proteomes" id="UP000824204">
    <property type="component" value="Unassembled WGS sequence"/>
</dbReference>
<evidence type="ECO:0000313" key="1">
    <source>
        <dbReference type="EMBL" id="HIX07580.1"/>
    </source>
</evidence>
<reference evidence="1" key="2">
    <citation type="submission" date="2021-04" db="EMBL/GenBank/DDBJ databases">
        <authorList>
            <person name="Gilroy R."/>
        </authorList>
    </citation>
    <scope>NUCLEOTIDE SEQUENCE</scope>
    <source>
        <strain evidence="1">811</strain>
    </source>
</reference>
<evidence type="ECO:0000313" key="2">
    <source>
        <dbReference type="Proteomes" id="UP000824204"/>
    </source>
</evidence>
<accession>A0A9D1V7K4</accession>